<dbReference type="EMBL" id="VSSQ01019547">
    <property type="protein sequence ID" value="MPM63679.1"/>
    <property type="molecule type" value="Genomic_DNA"/>
</dbReference>
<dbReference type="SUPFAM" id="SSF81301">
    <property type="entry name" value="Nucleotidyltransferase"/>
    <property type="match status" value="1"/>
</dbReference>
<gene>
    <name evidence="1" type="ORF">SDC9_110560</name>
</gene>
<proteinExistence type="predicted"/>
<dbReference type="AlphaFoldDB" id="A0A645BDX0"/>
<protein>
    <recommendedName>
        <fullName evidence="2">Polymerase nucleotidyl transferase domain-containing protein</fullName>
    </recommendedName>
</protein>
<comment type="caution">
    <text evidence="1">The sequence shown here is derived from an EMBL/GenBank/DDBJ whole genome shotgun (WGS) entry which is preliminary data.</text>
</comment>
<organism evidence="1">
    <name type="scientific">bioreactor metagenome</name>
    <dbReference type="NCBI Taxonomy" id="1076179"/>
    <lineage>
        <taxon>unclassified sequences</taxon>
        <taxon>metagenomes</taxon>
        <taxon>ecological metagenomes</taxon>
    </lineage>
</organism>
<evidence type="ECO:0008006" key="2">
    <source>
        <dbReference type="Google" id="ProtNLM"/>
    </source>
</evidence>
<sequence length="344" mass="39866">MELIKVAEAFIEKIRKDYPDDISIVALCGSYVYNDIHDKSDLDFYFIPKTERGYQVAKTFILNDISFDFWGLSWDRATSMANYNEENVSIIVGSQVVYYSSEEDLERFRELQKIGEQISKFEFRKKAIVQLEKSYNIYFDMLSYGNDLHRVKLKAIEILRILSYAIALLNCTFVRRGWGKLMSEICDMNLVPMDFPLLYENILQSYDCKELICKSQQIIINTKALIDSQTPKTMTSDFTKVFNGYYEEEKSYYNKIVHACEIGDYQTVVLATASLENIIIDFLNETGTSYNGFPQLLTAINNASLIEFISLIKSHERCFINLLKSKNVDIVSYQCLDSLINDIK</sequence>
<dbReference type="Gene3D" id="3.30.460.10">
    <property type="entry name" value="Beta Polymerase, domain 2"/>
    <property type="match status" value="1"/>
</dbReference>
<dbReference type="InterPro" id="IPR043519">
    <property type="entry name" value="NT_sf"/>
</dbReference>
<evidence type="ECO:0000313" key="1">
    <source>
        <dbReference type="EMBL" id="MPM63679.1"/>
    </source>
</evidence>
<reference evidence="1" key="1">
    <citation type="submission" date="2019-08" db="EMBL/GenBank/DDBJ databases">
        <authorList>
            <person name="Kucharzyk K."/>
            <person name="Murdoch R.W."/>
            <person name="Higgins S."/>
            <person name="Loffler F."/>
        </authorList>
    </citation>
    <scope>NUCLEOTIDE SEQUENCE</scope>
</reference>
<name>A0A645BDX0_9ZZZZ</name>
<accession>A0A645BDX0</accession>